<keyword evidence="2" id="KW-0732">Signal</keyword>
<evidence type="ECO:0008006" key="5">
    <source>
        <dbReference type="Google" id="ProtNLM"/>
    </source>
</evidence>
<dbReference type="EMBL" id="JANFYT010000021">
    <property type="protein sequence ID" value="MCQ4814843.1"/>
    <property type="molecule type" value="Genomic_DNA"/>
</dbReference>
<keyword evidence="4" id="KW-1185">Reference proteome</keyword>
<organism evidence="3 4">
    <name type="scientific">Cloacibacillus evryensis</name>
    <dbReference type="NCBI Taxonomy" id="508460"/>
    <lineage>
        <taxon>Bacteria</taxon>
        <taxon>Thermotogati</taxon>
        <taxon>Synergistota</taxon>
        <taxon>Synergistia</taxon>
        <taxon>Synergistales</taxon>
        <taxon>Synergistaceae</taxon>
        <taxon>Cloacibacillus</taxon>
    </lineage>
</organism>
<feature type="signal peptide" evidence="2">
    <location>
        <begin position="1"/>
        <end position="24"/>
    </location>
</feature>
<keyword evidence="1" id="KW-0812">Transmembrane</keyword>
<reference evidence="3 4" key="1">
    <citation type="submission" date="2022-06" db="EMBL/GenBank/DDBJ databases">
        <title>Isolation of gut microbiota from human fecal samples.</title>
        <authorList>
            <person name="Pamer E.G."/>
            <person name="Barat B."/>
            <person name="Waligurski E."/>
            <person name="Medina S."/>
            <person name="Paddock L."/>
            <person name="Mostad J."/>
        </authorList>
    </citation>
    <scope>NUCLEOTIDE SEQUENCE [LARGE SCALE GENOMIC DNA]</scope>
    <source>
        <strain evidence="3 4">DFI.9.90</strain>
    </source>
</reference>
<sequence length="228" mass="24541">MKKFTLIFSVALLFIAAASEGAFALNVVMDAQEIGPASTLSVDITTMAFPHTYPLSLDRQGGDLNIIELKDIVAEKSQEISILKNAEKLSVKTGLILQLGHMEYPPVSNDFAAKVEFKLYLDGFEKSFEAQPSVFIPEGGVNALDDNPASTNVLGVNASYDPNTKVLTFSLDPAKNFFDIDGDSYLLIADVEPKSSDGGSGGCSTGASLIPLLAFMPLAIFLRKNRKR</sequence>
<evidence type="ECO:0000313" key="4">
    <source>
        <dbReference type="Proteomes" id="UP001205919"/>
    </source>
</evidence>
<evidence type="ECO:0000256" key="1">
    <source>
        <dbReference type="SAM" id="Phobius"/>
    </source>
</evidence>
<dbReference type="RefSeq" id="WP_256182076.1">
    <property type="nucleotide sequence ID" value="NZ_DBFBHA010000053.1"/>
</dbReference>
<gene>
    <name evidence="3" type="ORF">NE630_10420</name>
</gene>
<evidence type="ECO:0000313" key="3">
    <source>
        <dbReference type="EMBL" id="MCQ4814843.1"/>
    </source>
</evidence>
<feature type="chain" id="PRO_5043789781" description="Cohesin domain-containing protein" evidence="2">
    <location>
        <begin position="25"/>
        <end position="228"/>
    </location>
</feature>
<dbReference type="Proteomes" id="UP001205919">
    <property type="component" value="Unassembled WGS sequence"/>
</dbReference>
<dbReference type="AlphaFoldDB" id="A0AAW5KAI5"/>
<keyword evidence="1" id="KW-1133">Transmembrane helix</keyword>
<proteinExistence type="predicted"/>
<feature type="transmembrane region" description="Helical" evidence="1">
    <location>
        <begin position="204"/>
        <end position="222"/>
    </location>
</feature>
<evidence type="ECO:0000256" key="2">
    <source>
        <dbReference type="SAM" id="SignalP"/>
    </source>
</evidence>
<keyword evidence="1" id="KW-0472">Membrane</keyword>
<accession>A0AAW5KAI5</accession>
<protein>
    <recommendedName>
        <fullName evidence="5">Cohesin domain-containing protein</fullName>
    </recommendedName>
</protein>
<name>A0AAW5KAI5_9BACT</name>
<comment type="caution">
    <text evidence="3">The sequence shown here is derived from an EMBL/GenBank/DDBJ whole genome shotgun (WGS) entry which is preliminary data.</text>
</comment>